<dbReference type="PROSITE" id="PS50089">
    <property type="entry name" value="ZF_RING_2"/>
    <property type="match status" value="1"/>
</dbReference>
<evidence type="ECO:0000313" key="10">
    <source>
        <dbReference type="Proteomes" id="UP000230069"/>
    </source>
</evidence>
<dbReference type="Pfam" id="PF13639">
    <property type="entry name" value="zf-RING_2"/>
    <property type="match status" value="1"/>
</dbReference>
<evidence type="ECO:0000256" key="1">
    <source>
        <dbReference type="ARBA" id="ARBA00004370"/>
    </source>
</evidence>
<dbReference type="EMBL" id="KZ305024">
    <property type="protein sequence ID" value="PIA56699.1"/>
    <property type="molecule type" value="Genomic_DNA"/>
</dbReference>
<evidence type="ECO:0000256" key="4">
    <source>
        <dbReference type="ARBA" id="ARBA00022833"/>
    </source>
</evidence>
<gene>
    <name evidence="9" type="ORF">AQUCO_00700809v1</name>
</gene>
<feature type="transmembrane region" description="Helical" evidence="7">
    <location>
        <begin position="74"/>
        <end position="91"/>
    </location>
</feature>
<proteinExistence type="predicted"/>
<dbReference type="GO" id="GO:0008270">
    <property type="term" value="F:zinc ion binding"/>
    <property type="evidence" value="ECO:0007669"/>
    <property type="project" value="UniProtKB-KW"/>
</dbReference>
<dbReference type="InParanoid" id="A0A2G5ELU5"/>
<dbReference type="InterPro" id="IPR001841">
    <property type="entry name" value="Znf_RING"/>
</dbReference>
<dbReference type="SUPFAM" id="SSF57850">
    <property type="entry name" value="RING/U-box"/>
    <property type="match status" value="1"/>
</dbReference>
<dbReference type="AlphaFoldDB" id="A0A2G5ELU5"/>
<accession>A0A2G5ELU5</accession>
<dbReference type="InterPro" id="IPR013083">
    <property type="entry name" value="Znf_RING/FYVE/PHD"/>
</dbReference>
<protein>
    <recommendedName>
        <fullName evidence="8">RING-type domain-containing protein</fullName>
    </recommendedName>
</protein>
<feature type="transmembrane region" description="Helical" evidence="7">
    <location>
        <begin position="43"/>
        <end position="67"/>
    </location>
</feature>
<keyword evidence="10" id="KW-1185">Reference proteome</keyword>
<dbReference type="GO" id="GO:0016020">
    <property type="term" value="C:membrane"/>
    <property type="evidence" value="ECO:0007669"/>
    <property type="project" value="UniProtKB-SubCell"/>
</dbReference>
<dbReference type="STRING" id="218851.A0A2G5ELU5"/>
<evidence type="ECO:0000256" key="3">
    <source>
        <dbReference type="ARBA" id="ARBA00022771"/>
    </source>
</evidence>
<dbReference type="OrthoDB" id="8062037at2759"/>
<sequence>MEFYAYHFADSSSSSSSKFSSWSFEVWRESFRQLTVKAVLGNFISAILGLFFAVVGMLVGVITGAIIGHEAKCGFLRGSAVGAVSGVLLSIEVFETFRRLWMTDGQRLQCLLYLVDVLVSLVNGRLVRERVGPIMFNTVHSQTNDAIFEEVPDIFESGVCKGLSGETVERIQKIEITSNNLADSWGQRISCTVCLQDFQLGERVRELPYCHHMFHLPCIDQWLIKHGFCPLCRRAL</sequence>
<evidence type="ECO:0000256" key="6">
    <source>
        <dbReference type="PROSITE-ProRule" id="PRU00175"/>
    </source>
</evidence>
<keyword evidence="3 6" id="KW-0863">Zinc-finger</keyword>
<dbReference type="Gene3D" id="3.30.40.10">
    <property type="entry name" value="Zinc/RING finger domain, C3HC4 (zinc finger)"/>
    <property type="match status" value="1"/>
</dbReference>
<evidence type="ECO:0000256" key="2">
    <source>
        <dbReference type="ARBA" id="ARBA00022723"/>
    </source>
</evidence>
<evidence type="ECO:0000256" key="7">
    <source>
        <dbReference type="SAM" id="Phobius"/>
    </source>
</evidence>
<evidence type="ECO:0000259" key="8">
    <source>
        <dbReference type="PROSITE" id="PS50089"/>
    </source>
</evidence>
<dbReference type="Proteomes" id="UP000230069">
    <property type="component" value="Unassembled WGS sequence"/>
</dbReference>
<evidence type="ECO:0000256" key="5">
    <source>
        <dbReference type="ARBA" id="ARBA00023136"/>
    </source>
</evidence>
<dbReference type="PANTHER" id="PTHR46151:SF7">
    <property type="entry name" value="NEP1-INTERACTING PROTEIN 1"/>
    <property type="match status" value="1"/>
</dbReference>
<keyword evidence="7" id="KW-1133">Transmembrane helix</keyword>
<name>A0A2G5ELU5_AQUCA</name>
<comment type="subcellular location">
    <subcellularLocation>
        <location evidence="1">Membrane</location>
    </subcellularLocation>
</comment>
<keyword evidence="7" id="KW-0812">Transmembrane</keyword>
<organism evidence="9 10">
    <name type="scientific">Aquilegia coerulea</name>
    <name type="common">Rocky mountain columbine</name>
    <dbReference type="NCBI Taxonomy" id="218851"/>
    <lineage>
        <taxon>Eukaryota</taxon>
        <taxon>Viridiplantae</taxon>
        <taxon>Streptophyta</taxon>
        <taxon>Embryophyta</taxon>
        <taxon>Tracheophyta</taxon>
        <taxon>Spermatophyta</taxon>
        <taxon>Magnoliopsida</taxon>
        <taxon>Ranunculales</taxon>
        <taxon>Ranunculaceae</taxon>
        <taxon>Thalictroideae</taxon>
        <taxon>Aquilegia</taxon>
    </lineage>
</organism>
<reference evidence="9 10" key="1">
    <citation type="submission" date="2017-09" db="EMBL/GenBank/DDBJ databases">
        <title>WGS assembly of Aquilegia coerulea Goldsmith.</title>
        <authorList>
            <person name="Hodges S."/>
            <person name="Kramer E."/>
            <person name="Nordborg M."/>
            <person name="Tomkins J."/>
            <person name="Borevitz J."/>
            <person name="Derieg N."/>
            <person name="Yan J."/>
            <person name="Mihaltcheva S."/>
            <person name="Hayes R.D."/>
            <person name="Rokhsar D."/>
        </authorList>
    </citation>
    <scope>NUCLEOTIDE SEQUENCE [LARGE SCALE GENOMIC DNA]</scope>
    <source>
        <strain evidence="10">cv. Goldsmith</strain>
    </source>
</reference>
<keyword evidence="4" id="KW-0862">Zinc</keyword>
<dbReference type="SMART" id="SM00184">
    <property type="entry name" value="RING"/>
    <property type="match status" value="1"/>
</dbReference>
<dbReference type="PANTHER" id="PTHR46151">
    <property type="entry name" value="NEP1-INTERACTING PROTEIN-LIKE 2"/>
    <property type="match status" value="1"/>
</dbReference>
<feature type="domain" description="RING-type" evidence="8">
    <location>
        <begin position="191"/>
        <end position="233"/>
    </location>
</feature>
<keyword evidence="5 7" id="KW-0472">Membrane</keyword>
<keyword evidence="2" id="KW-0479">Metal-binding</keyword>
<evidence type="ECO:0000313" key="9">
    <source>
        <dbReference type="EMBL" id="PIA56699.1"/>
    </source>
</evidence>